<reference evidence="8 9" key="1">
    <citation type="submission" date="2023-08" db="EMBL/GenBank/DDBJ databases">
        <title>Black Yeasts Isolated from many extreme environments.</title>
        <authorList>
            <person name="Coleine C."/>
            <person name="Stajich J.E."/>
            <person name="Selbmann L."/>
        </authorList>
    </citation>
    <scope>NUCLEOTIDE SEQUENCE [LARGE SCALE GENOMIC DNA]</scope>
    <source>
        <strain evidence="8 9">CCFEE 536</strain>
    </source>
</reference>
<evidence type="ECO:0000313" key="9">
    <source>
        <dbReference type="Proteomes" id="UP001357485"/>
    </source>
</evidence>
<evidence type="ECO:0000313" key="8">
    <source>
        <dbReference type="EMBL" id="KAK5188452.1"/>
    </source>
</evidence>
<dbReference type="EMBL" id="JAVRRA010018363">
    <property type="protein sequence ID" value="KAK5188452.1"/>
    <property type="molecule type" value="Genomic_DNA"/>
</dbReference>
<dbReference type="PANTHER" id="PTHR11703:SF0">
    <property type="entry name" value="DEOXYHYPUSINE SYNTHASE"/>
    <property type="match status" value="1"/>
</dbReference>
<dbReference type="Gene3D" id="3.40.910.10">
    <property type="entry name" value="Deoxyhypusine synthase"/>
    <property type="match status" value="1"/>
</dbReference>
<feature type="region of interest" description="Disordered" evidence="7">
    <location>
        <begin position="1"/>
        <end position="27"/>
    </location>
</feature>
<evidence type="ECO:0000256" key="4">
    <source>
        <dbReference type="ARBA" id="ARBA00009892"/>
    </source>
</evidence>
<comment type="function">
    <text evidence="2">Catalyzes the NAD-dependent oxidative cleavage of spermidine and the subsequent transfer of the butylamine moiety of spermidine to the epsilon-amino group of a specific lysine residue of the eIF-5A precursor protein to form the intermediate deoxyhypusine residue.</text>
</comment>
<evidence type="ECO:0000256" key="2">
    <source>
        <dbReference type="ARBA" id="ARBA00002823"/>
    </source>
</evidence>
<comment type="catalytic activity">
    <reaction evidence="1">
        <text>[eIF5A protein]-L-lysine + spermidine = [eIF5A protein]-deoxyhypusine + propane-1,3-diamine</text>
        <dbReference type="Rhea" id="RHEA:33299"/>
        <dbReference type="Rhea" id="RHEA-COMP:10143"/>
        <dbReference type="Rhea" id="RHEA-COMP:10144"/>
        <dbReference type="ChEBI" id="CHEBI:29969"/>
        <dbReference type="ChEBI" id="CHEBI:57484"/>
        <dbReference type="ChEBI" id="CHEBI:57834"/>
        <dbReference type="ChEBI" id="CHEBI:82657"/>
        <dbReference type="EC" id="2.5.1.46"/>
    </reaction>
</comment>
<evidence type="ECO:0000256" key="7">
    <source>
        <dbReference type="SAM" id="MobiDB-lite"/>
    </source>
</evidence>
<evidence type="ECO:0000256" key="6">
    <source>
        <dbReference type="ARBA" id="ARBA00023027"/>
    </source>
</evidence>
<comment type="caution">
    <text evidence="8">The sequence shown here is derived from an EMBL/GenBank/DDBJ whole genome shotgun (WGS) entry which is preliminary data.</text>
</comment>
<dbReference type="GO" id="GO:0034038">
    <property type="term" value="F:deoxyhypusine synthase activity"/>
    <property type="evidence" value="ECO:0007669"/>
    <property type="project" value="UniProtKB-EC"/>
</dbReference>
<sequence>MATNGHNAGAPSGAADAVLKRSDPVSEEAREVQGIEFNEYADRSITVEELVAGMTTMGFQATSVGEAVEIIEGM</sequence>
<protein>
    <recommendedName>
        <fullName evidence="5">deoxyhypusine synthase</fullName>
        <ecNumber evidence="5">2.5.1.46</ecNumber>
    </recommendedName>
</protein>
<organism evidence="8 9">
    <name type="scientific">Cryomyces antarcticus</name>
    <dbReference type="NCBI Taxonomy" id="329879"/>
    <lineage>
        <taxon>Eukaryota</taxon>
        <taxon>Fungi</taxon>
        <taxon>Dikarya</taxon>
        <taxon>Ascomycota</taxon>
        <taxon>Pezizomycotina</taxon>
        <taxon>Dothideomycetes</taxon>
        <taxon>Dothideomycetes incertae sedis</taxon>
        <taxon>Cryomyces</taxon>
    </lineage>
</organism>
<comment type="similarity">
    <text evidence="4">Belongs to the deoxyhypusine synthase family.</text>
</comment>
<keyword evidence="9" id="KW-1185">Reference proteome</keyword>
<accession>A0ABR0LLM0</accession>
<keyword evidence="8" id="KW-0808">Transferase</keyword>
<proteinExistence type="inferred from homology"/>
<dbReference type="PANTHER" id="PTHR11703">
    <property type="entry name" value="DEOXYHYPUSINE SYNTHASE"/>
    <property type="match status" value="1"/>
</dbReference>
<name>A0ABR0LLM0_9PEZI</name>
<dbReference type="InterPro" id="IPR029035">
    <property type="entry name" value="DHS-like_NAD/FAD-binding_dom"/>
</dbReference>
<gene>
    <name evidence="8" type="primary">DYS1_1</name>
    <name evidence="8" type="ORF">LTR16_008318</name>
</gene>
<dbReference type="Proteomes" id="UP001357485">
    <property type="component" value="Unassembled WGS sequence"/>
</dbReference>
<feature type="non-terminal residue" evidence="8">
    <location>
        <position position="74"/>
    </location>
</feature>
<feature type="compositionally biased region" description="Basic and acidic residues" evidence="7">
    <location>
        <begin position="18"/>
        <end position="27"/>
    </location>
</feature>
<keyword evidence="6" id="KW-0520">NAD</keyword>
<comment type="pathway">
    <text evidence="3">Protein modification; eIF5A hypusination.</text>
</comment>
<evidence type="ECO:0000256" key="3">
    <source>
        <dbReference type="ARBA" id="ARBA00005041"/>
    </source>
</evidence>
<dbReference type="EC" id="2.5.1.46" evidence="5"/>
<dbReference type="InterPro" id="IPR002773">
    <property type="entry name" value="Deoxyhypusine_synthase"/>
</dbReference>
<dbReference type="InterPro" id="IPR036982">
    <property type="entry name" value="Deoxyhypusine_synthase_sf"/>
</dbReference>
<dbReference type="SUPFAM" id="SSF52467">
    <property type="entry name" value="DHS-like NAD/FAD-binding domain"/>
    <property type="match status" value="1"/>
</dbReference>
<evidence type="ECO:0000256" key="1">
    <source>
        <dbReference type="ARBA" id="ARBA00000952"/>
    </source>
</evidence>
<evidence type="ECO:0000256" key="5">
    <source>
        <dbReference type="ARBA" id="ARBA00012683"/>
    </source>
</evidence>